<organism evidence="1 2">
    <name type="scientific">Geoalkalibacter halelectricus</name>
    <dbReference type="NCBI Taxonomy" id="2847045"/>
    <lineage>
        <taxon>Bacteria</taxon>
        <taxon>Pseudomonadati</taxon>
        <taxon>Thermodesulfobacteriota</taxon>
        <taxon>Desulfuromonadia</taxon>
        <taxon>Desulfuromonadales</taxon>
        <taxon>Geoalkalibacteraceae</taxon>
        <taxon>Geoalkalibacter</taxon>
    </lineage>
</organism>
<dbReference type="EMBL" id="CP092109">
    <property type="protein sequence ID" value="UWZ80583.1"/>
    <property type="molecule type" value="Genomic_DNA"/>
</dbReference>
<reference evidence="1" key="1">
    <citation type="journal article" date="2022" name="Environ. Microbiol.">
        <title>Geoalkalibacter halelectricus SAP #1 sp. nov. possessing extracellular electron transfer and mineral#reducing capabilities from a haloalkaline environment.</title>
        <authorList>
            <person name="Yadav S."/>
            <person name="Singh R."/>
            <person name="Sundharam S.S."/>
            <person name="Chaudhary S."/>
            <person name="Krishnamurthi S."/>
            <person name="Patil S.A."/>
        </authorList>
    </citation>
    <scope>NUCLEOTIDE SEQUENCE</scope>
    <source>
        <strain evidence="1">SAP-1</strain>
    </source>
</reference>
<dbReference type="PROSITE" id="PS51257">
    <property type="entry name" value="PROKAR_LIPOPROTEIN"/>
    <property type="match status" value="1"/>
</dbReference>
<proteinExistence type="predicted"/>
<dbReference type="Gene3D" id="1.20.1600.10">
    <property type="entry name" value="Outer membrane efflux proteins (OEP)"/>
    <property type="match status" value="1"/>
</dbReference>
<dbReference type="SUPFAM" id="SSF56954">
    <property type="entry name" value="Outer membrane efflux proteins (OEP)"/>
    <property type="match status" value="1"/>
</dbReference>
<name>A0ABY5ZNC2_9BACT</name>
<gene>
    <name evidence="1" type="ORF">L9S41_04085</name>
</gene>
<dbReference type="PANTHER" id="PTHR30203">
    <property type="entry name" value="OUTER MEMBRANE CATION EFFLUX PROTEIN"/>
    <property type="match status" value="1"/>
</dbReference>
<dbReference type="InterPro" id="IPR010131">
    <property type="entry name" value="MdtP/NodT-like"/>
</dbReference>
<protein>
    <submittedName>
        <fullName evidence="1">TolC family protein</fullName>
    </submittedName>
</protein>
<dbReference type="Proteomes" id="UP001060414">
    <property type="component" value="Chromosome"/>
</dbReference>
<evidence type="ECO:0000313" key="1">
    <source>
        <dbReference type="EMBL" id="UWZ80583.1"/>
    </source>
</evidence>
<evidence type="ECO:0000313" key="2">
    <source>
        <dbReference type="Proteomes" id="UP001060414"/>
    </source>
</evidence>
<accession>A0ABY5ZNC2</accession>
<sequence length="486" mass="54326">MKVIFLWMLVPILGLMTGCAFLPRDAGIGEVATLVEERTGEPLYWPGVSLDEEVLALRVQELLEQPLSAVGATRLALLNNPSLHAQLEDLGIARADLVRAGLLRNPVLSATVLFPEGGGRTQLEFSLVQEFLHVVQLPLKRRVATKNFEQVKLRTADAALTLAAETREAFYQAQGSLWLREIHGLIEEVAEAAADVAERLHRAGNITDLALAREMERYQQARLAHMQARTRQALDQEKLAVLLGVTQSESLRIAPRLPALPPAEIDEIDLEERALAQRLDLAVMRLEREVRAEALRGTRFSAMQPDLGLGAEVERESDGTWLAGPKVRMNLPIFDAGGSAVAAQQGWWRQALRQEAALEAQIRSDVRQAWLALQQARAEVEHYRQILLPLHDQILEESQLHYNAMQLGVFDLLEAKQRQLEIGSRHVNARRDYWLAHSRLTWVVGGLLPEPVSPEIDEDLEGLFGTEEVPATEPEMVPDSHQEHDH</sequence>
<keyword evidence="2" id="KW-1185">Reference proteome</keyword>
<dbReference type="RefSeq" id="WP_260748941.1">
    <property type="nucleotide sequence ID" value="NZ_CP092109.1"/>
</dbReference>
<dbReference type="PANTHER" id="PTHR30203:SF24">
    <property type="entry name" value="BLR4935 PROTEIN"/>
    <property type="match status" value="1"/>
</dbReference>